<dbReference type="InParanoid" id="A0A401H4H8"/>
<organism evidence="2 3">
    <name type="scientific">Sparassis crispa</name>
    <dbReference type="NCBI Taxonomy" id="139825"/>
    <lineage>
        <taxon>Eukaryota</taxon>
        <taxon>Fungi</taxon>
        <taxon>Dikarya</taxon>
        <taxon>Basidiomycota</taxon>
        <taxon>Agaricomycotina</taxon>
        <taxon>Agaricomycetes</taxon>
        <taxon>Polyporales</taxon>
        <taxon>Sparassidaceae</taxon>
        <taxon>Sparassis</taxon>
    </lineage>
</organism>
<gene>
    <name evidence="2" type="ORF">SCP_1503090</name>
</gene>
<dbReference type="RefSeq" id="XP_027620214.1">
    <property type="nucleotide sequence ID" value="XM_027764413.1"/>
</dbReference>
<reference evidence="2 3" key="1">
    <citation type="journal article" date="2018" name="Sci. Rep.">
        <title>Genome sequence of the cauliflower mushroom Sparassis crispa (Hanabiratake) and its association with beneficial usage.</title>
        <authorList>
            <person name="Kiyama R."/>
            <person name="Furutani Y."/>
            <person name="Kawaguchi K."/>
            <person name="Nakanishi T."/>
        </authorList>
    </citation>
    <scope>NUCLEOTIDE SEQUENCE [LARGE SCALE GENOMIC DNA]</scope>
</reference>
<dbReference type="SMART" id="SM00225">
    <property type="entry name" value="BTB"/>
    <property type="match status" value="1"/>
</dbReference>
<dbReference type="Gene3D" id="3.30.710.10">
    <property type="entry name" value="Potassium Channel Kv1.1, Chain A"/>
    <property type="match status" value="1"/>
</dbReference>
<comment type="caution">
    <text evidence="2">The sequence shown here is derived from an EMBL/GenBank/DDBJ whole genome shotgun (WGS) entry which is preliminary data.</text>
</comment>
<dbReference type="OrthoDB" id="3027208at2759"/>
<dbReference type="Proteomes" id="UP000287166">
    <property type="component" value="Unassembled WGS sequence"/>
</dbReference>
<protein>
    <recommendedName>
        <fullName evidence="1">BTB domain-containing protein</fullName>
    </recommendedName>
</protein>
<name>A0A401H4H8_9APHY</name>
<dbReference type="EMBL" id="BFAD01000015">
    <property type="protein sequence ID" value="GBE89301.1"/>
    <property type="molecule type" value="Genomic_DNA"/>
</dbReference>
<evidence type="ECO:0000313" key="2">
    <source>
        <dbReference type="EMBL" id="GBE89301.1"/>
    </source>
</evidence>
<keyword evidence="3" id="KW-1185">Reference proteome</keyword>
<dbReference type="InterPro" id="IPR011333">
    <property type="entry name" value="SKP1/BTB/POZ_sf"/>
</dbReference>
<accession>A0A401H4H8</accession>
<dbReference type="InterPro" id="IPR000210">
    <property type="entry name" value="BTB/POZ_dom"/>
</dbReference>
<proteinExistence type="predicted"/>
<dbReference type="CDD" id="cd18186">
    <property type="entry name" value="BTB_POZ_ZBTB_KLHL-like"/>
    <property type="match status" value="1"/>
</dbReference>
<evidence type="ECO:0000259" key="1">
    <source>
        <dbReference type="PROSITE" id="PS50097"/>
    </source>
</evidence>
<dbReference type="PROSITE" id="PS50097">
    <property type="entry name" value="BTB"/>
    <property type="match status" value="1"/>
</dbReference>
<dbReference type="GeneID" id="38786218"/>
<dbReference type="Pfam" id="PF00651">
    <property type="entry name" value="BTB"/>
    <property type="match status" value="1"/>
</dbReference>
<dbReference type="AlphaFoldDB" id="A0A401H4H8"/>
<sequence>MEDVCMDPPFFDDDQPNQDTEFWFADGNIVLIAGDTAFRVHQGVLARHSDIFRDLFIVPQPVEQDMLFNCPLVRLSDSPSDLRYLLRLLYDGRRYHLSRDNVKVEEAVALVRLAQKYEIDDLREEGLAKMKSIFTDDFEAWRASSFCVSRADAVAAVNLARLTGTLSMLPIALYYCSTFSPSEIIRGVPRADGTVEELSAEDVGRYIDGRVGLSTVGIVGFIGLFSQTSPDCSSSLTCEGAAKCVQKNVLNLFPSRGLRYDSCLTSLANAIDRLKSKMCQQCNEFLTKKDLERKCNVWERLPALFCLPPWSELRGGERAPSGTT</sequence>
<dbReference type="SUPFAM" id="SSF54695">
    <property type="entry name" value="POZ domain"/>
    <property type="match status" value="1"/>
</dbReference>
<feature type="domain" description="BTB" evidence="1">
    <location>
        <begin position="27"/>
        <end position="93"/>
    </location>
</feature>
<evidence type="ECO:0000313" key="3">
    <source>
        <dbReference type="Proteomes" id="UP000287166"/>
    </source>
</evidence>